<dbReference type="Proteomes" id="UP000326198">
    <property type="component" value="Unassembled WGS sequence"/>
</dbReference>
<accession>A0A5N7APM9</accession>
<keyword evidence="3" id="KW-1185">Reference proteome</keyword>
<reference evidence="2 3" key="1">
    <citation type="submission" date="2019-04" db="EMBL/GenBank/DDBJ databases">
        <title>Friends and foes A comparative genomics studyof 23 Aspergillus species from section Flavi.</title>
        <authorList>
            <consortium name="DOE Joint Genome Institute"/>
            <person name="Kjaerbolling I."/>
            <person name="Vesth T."/>
            <person name="Frisvad J.C."/>
            <person name="Nybo J.L."/>
            <person name="Theobald S."/>
            <person name="Kildgaard S."/>
            <person name="Isbrandt T."/>
            <person name="Kuo A."/>
            <person name="Sato A."/>
            <person name="Lyhne E.K."/>
            <person name="Kogle M.E."/>
            <person name="Wiebenga A."/>
            <person name="Kun R.S."/>
            <person name="Lubbers R.J."/>
            <person name="Makela M.R."/>
            <person name="Barry K."/>
            <person name="Chovatia M."/>
            <person name="Clum A."/>
            <person name="Daum C."/>
            <person name="Haridas S."/>
            <person name="He G."/>
            <person name="LaButti K."/>
            <person name="Lipzen A."/>
            <person name="Mondo S."/>
            <person name="Riley R."/>
            <person name="Salamov A."/>
            <person name="Simmons B.A."/>
            <person name="Magnuson J.K."/>
            <person name="Henrissat B."/>
            <person name="Mortensen U.H."/>
            <person name="Larsen T.O."/>
            <person name="Devries R.P."/>
            <person name="Grigoriev I.V."/>
            <person name="Machida M."/>
            <person name="Baker S.E."/>
            <person name="Andersen M.R."/>
        </authorList>
    </citation>
    <scope>NUCLEOTIDE SEQUENCE [LARGE SCALE GENOMIC DNA]</scope>
    <source>
        <strain evidence="2 3">IBT 29228</strain>
    </source>
</reference>
<sequence>MSWVSAITAVSQWIFLYPATFLIYYAYRILQLLATPLVTLGQFALRCTLLPFNLVLKFEALLTFVSAAVFTGISLGLLLYYTSSFTVEILNQSLGLTYPLPRQPQAHRAGVVKGPKRNVLERRYSPLDEYLASSSRLNRKDGLLSATILEEEESSQDSNGGHYD</sequence>
<name>A0A5N7APM9_9EURO</name>
<proteinExistence type="predicted"/>
<keyword evidence="1" id="KW-0812">Transmembrane</keyword>
<gene>
    <name evidence="2" type="ORF">BDV26DRAFT_275676</name>
</gene>
<evidence type="ECO:0000313" key="3">
    <source>
        <dbReference type="Proteomes" id="UP000326198"/>
    </source>
</evidence>
<evidence type="ECO:0000313" key="2">
    <source>
        <dbReference type="EMBL" id="KAE8371663.1"/>
    </source>
</evidence>
<dbReference type="EMBL" id="ML736407">
    <property type="protein sequence ID" value="KAE8371663.1"/>
    <property type="molecule type" value="Genomic_DNA"/>
</dbReference>
<keyword evidence="1" id="KW-1133">Transmembrane helix</keyword>
<keyword evidence="1" id="KW-0472">Membrane</keyword>
<feature type="transmembrane region" description="Helical" evidence="1">
    <location>
        <begin position="60"/>
        <end position="81"/>
    </location>
</feature>
<organism evidence="2 3">
    <name type="scientific">Aspergillus bertholletiae</name>
    <dbReference type="NCBI Taxonomy" id="1226010"/>
    <lineage>
        <taxon>Eukaryota</taxon>
        <taxon>Fungi</taxon>
        <taxon>Dikarya</taxon>
        <taxon>Ascomycota</taxon>
        <taxon>Pezizomycotina</taxon>
        <taxon>Eurotiomycetes</taxon>
        <taxon>Eurotiomycetidae</taxon>
        <taxon>Eurotiales</taxon>
        <taxon>Aspergillaceae</taxon>
        <taxon>Aspergillus</taxon>
        <taxon>Aspergillus subgen. Circumdati</taxon>
    </lineage>
</organism>
<dbReference type="AlphaFoldDB" id="A0A5N7APM9"/>
<dbReference type="OrthoDB" id="4499303at2759"/>
<evidence type="ECO:0000256" key="1">
    <source>
        <dbReference type="SAM" id="Phobius"/>
    </source>
</evidence>
<protein>
    <submittedName>
        <fullName evidence="2">Uncharacterized protein</fullName>
    </submittedName>
</protein>
<feature type="transmembrane region" description="Helical" evidence="1">
    <location>
        <begin position="6"/>
        <end position="25"/>
    </location>
</feature>